<dbReference type="GO" id="GO:0030681">
    <property type="term" value="C:multimeric ribonuclease P complex"/>
    <property type="evidence" value="ECO:0007669"/>
    <property type="project" value="TreeGrafter"/>
</dbReference>
<name>A0A6G1GJR7_9PEZI</name>
<keyword evidence="2" id="KW-1185">Reference proteome</keyword>
<dbReference type="GO" id="GO:0000171">
    <property type="term" value="F:ribonuclease MRP activity"/>
    <property type="evidence" value="ECO:0007669"/>
    <property type="project" value="TreeGrafter"/>
</dbReference>
<dbReference type="PANTHER" id="PTHR15396">
    <property type="entry name" value="RIBONUCLEASE P PROTEIN SUBUNIT P40"/>
    <property type="match status" value="1"/>
</dbReference>
<dbReference type="EMBL" id="ML977208">
    <property type="protein sequence ID" value="KAF1981102.1"/>
    <property type="molecule type" value="Genomic_DNA"/>
</dbReference>
<dbReference type="GO" id="GO:0000447">
    <property type="term" value="P:endonucleolytic cleavage in ITS1 to separate SSU-rRNA from 5.8S rRNA and LSU-rRNA from tricistronic rRNA transcript (SSU-rRNA, 5.8S rRNA, LSU-rRNA)"/>
    <property type="evidence" value="ECO:0007669"/>
    <property type="project" value="TreeGrafter"/>
</dbReference>
<dbReference type="Pfam" id="PF08584">
    <property type="entry name" value="Ribonuc_P_40"/>
    <property type="match status" value="1"/>
</dbReference>
<dbReference type="OrthoDB" id="63112at2759"/>
<organism evidence="1 2">
    <name type="scientific">Aulographum hederae CBS 113979</name>
    <dbReference type="NCBI Taxonomy" id="1176131"/>
    <lineage>
        <taxon>Eukaryota</taxon>
        <taxon>Fungi</taxon>
        <taxon>Dikarya</taxon>
        <taxon>Ascomycota</taxon>
        <taxon>Pezizomycotina</taxon>
        <taxon>Dothideomycetes</taxon>
        <taxon>Pleosporomycetidae</taxon>
        <taxon>Aulographales</taxon>
        <taxon>Aulographaceae</taxon>
    </lineage>
</organism>
<accession>A0A6G1GJR7</accession>
<dbReference type="InterPro" id="IPR013893">
    <property type="entry name" value="RNase_P_Rpp40"/>
</dbReference>
<protein>
    <submittedName>
        <fullName evidence="1">Uncharacterized protein</fullName>
    </submittedName>
</protein>
<dbReference type="Proteomes" id="UP000800041">
    <property type="component" value="Unassembled WGS sequence"/>
</dbReference>
<gene>
    <name evidence="1" type="ORF">K402DRAFT_387105</name>
</gene>
<dbReference type="GO" id="GO:0001682">
    <property type="term" value="P:tRNA 5'-leader removal"/>
    <property type="evidence" value="ECO:0007669"/>
    <property type="project" value="InterPro"/>
</dbReference>
<dbReference type="GO" id="GO:0004526">
    <property type="term" value="F:ribonuclease P activity"/>
    <property type="evidence" value="ECO:0007669"/>
    <property type="project" value="TreeGrafter"/>
</dbReference>
<evidence type="ECO:0000313" key="1">
    <source>
        <dbReference type="EMBL" id="KAF1981102.1"/>
    </source>
</evidence>
<evidence type="ECO:0000313" key="2">
    <source>
        <dbReference type="Proteomes" id="UP000800041"/>
    </source>
</evidence>
<dbReference type="AlphaFoldDB" id="A0A6G1GJR7"/>
<proteinExistence type="predicted"/>
<dbReference type="PANTHER" id="PTHR15396:SF1">
    <property type="entry name" value="RIBONUCLEASE P PROTEIN SUBUNIT P40"/>
    <property type="match status" value="1"/>
</dbReference>
<reference evidence="1" key="1">
    <citation type="journal article" date="2020" name="Stud. Mycol.">
        <title>101 Dothideomycetes genomes: a test case for predicting lifestyles and emergence of pathogens.</title>
        <authorList>
            <person name="Haridas S."/>
            <person name="Albert R."/>
            <person name="Binder M."/>
            <person name="Bloem J."/>
            <person name="Labutti K."/>
            <person name="Salamov A."/>
            <person name="Andreopoulos B."/>
            <person name="Baker S."/>
            <person name="Barry K."/>
            <person name="Bills G."/>
            <person name="Bluhm B."/>
            <person name="Cannon C."/>
            <person name="Castanera R."/>
            <person name="Culley D."/>
            <person name="Daum C."/>
            <person name="Ezra D."/>
            <person name="Gonzalez J."/>
            <person name="Henrissat B."/>
            <person name="Kuo A."/>
            <person name="Liang C."/>
            <person name="Lipzen A."/>
            <person name="Lutzoni F."/>
            <person name="Magnuson J."/>
            <person name="Mondo S."/>
            <person name="Nolan M."/>
            <person name="Ohm R."/>
            <person name="Pangilinan J."/>
            <person name="Park H.-J."/>
            <person name="Ramirez L."/>
            <person name="Alfaro M."/>
            <person name="Sun H."/>
            <person name="Tritt A."/>
            <person name="Yoshinaga Y."/>
            <person name="Zwiers L.-H."/>
            <person name="Turgeon B."/>
            <person name="Goodwin S."/>
            <person name="Spatafora J."/>
            <person name="Crous P."/>
            <person name="Grigoriev I."/>
        </authorList>
    </citation>
    <scope>NUCLEOTIDE SEQUENCE</scope>
    <source>
        <strain evidence="1">CBS 113979</strain>
    </source>
</reference>
<dbReference type="GO" id="GO:0000172">
    <property type="term" value="C:ribonuclease MRP complex"/>
    <property type="evidence" value="ECO:0007669"/>
    <property type="project" value="TreeGrafter"/>
</dbReference>
<sequence length="366" mass="41479">MFNFGSKSTPVQKCYFTHLKLPSDIDEKKPPTRTKPFSTILGQPFSHSATMILPKELYEIVRAALERETGLPRYERVFMSLQQVLEGDFFNQYIKTGNILMLSEGRPGVDNRFELKDGILRIEVDRATYERCGLQGKPISDGGRKHVKTRFAIDLNLRLPSMLHGKKGFDRLKYASKTVLNQSLTWLFVDLSAPSTLSSQDPPIKSFQPKQIVVRPVVTPLPNANVPALAKQGSTYDATMAEELLEFISLLELDSPRIKVGDEVDPYLSRYEVPRLFETTESEDAAREEGDPKGNRKSKETQKLVCLKWKGFLTLEWILATWMLVRRASRKKMCISITANRFGGGFYTILELGDDEGEVLCWECGA</sequence>